<dbReference type="InterPro" id="IPR003661">
    <property type="entry name" value="HisK_dim/P_dom"/>
</dbReference>
<evidence type="ECO:0000256" key="6">
    <source>
        <dbReference type="ARBA" id="ARBA00022777"/>
    </source>
</evidence>
<keyword evidence="8" id="KW-0902">Two-component regulatory system</keyword>
<keyword evidence="7" id="KW-0067">ATP-binding</keyword>
<dbReference type="SUPFAM" id="SSF55874">
    <property type="entry name" value="ATPase domain of HSP90 chaperone/DNA topoisomerase II/histidine kinase"/>
    <property type="match status" value="1"/>
</dbReference>
<dbReference type="InterPro" id="IPR035965">
    <property type="entry name" value="PAS-like_dom_sf"/>
</dbReference>
<feature type="domain" description="PAC" evidence="12">
    <location>
        <begin position="80"/>
        <end position="139"/>
    </location>
</feature>
<comment type="caution">
    <text evidence="13">The sequence shown here is derived from an EMBL/GenBank/DDBJ whole genome shotgun (WGS) entry which is preliminary data.</text>
</comment>
<organism evidence="13 14">
    <name type="scientific">Acetivibrio thermocellus AD2</name>
    <dbReference type="NCBI Taxonomy" id="1138384"/>
    <lineage>
        <taxon>Bacteria</taxon>
        <taxon>Bacillati</taxon>
        <taxon>Bacillota</taxon>
        <taxon>Clostridia</taxon>
        <taxon>Eubacteriales</taxon>
        <taxon>Oscillospiraceae</taxon>
        <taxon>Acetivibrio</taxon>
    </lineage>
</organism>
<evidence type="ECO:0000313" key="13">
    <source>
        <dbReference type="EMBL" id="PFH02936.1"/>
    </source>
</evidence>
<dbReference type="InterPro" id="IPR036097">
    <property type="entry name" value="HisK_dim/P_sf"/>
</dbReference>
<evidence type="ECO:0000256" key="1">
    <source>
        <dbReference type="ARBA" id="ARBA00000085"/>
    </source>
</evidence>
<protein>
    <recommendedName>
        <fullName evidence="2">histidine kinase</fullName>
        <ecNumber evidence="2">2.7.13.3</ecNumber>
    </recommendedName>
</protein>
<evidence type="ECO:0000256" key="3">
    <source>
        <dbReference type="ARBA" id="ARBA00022553"/>
    </source>
</evidence>
<evidence type="ECO:0000256" key="8">
    <source>
        <dbReference type="ARBA" id="ARBA00023012"/>
    </source>
</evidence>
<evidence type="ECO:0000256" key="5">
    <source>
        <dbReference type="ARBA" id="ARBA00022741"/>
    </source>
</evidence>
<dbReference type="InterPro" id="IPR004358">
    <property type="entry name" value="Sig_transdc_His_kin-like_C"/>
</dbReference>
<evidence type="ECO:0000259" key="12">
    <source>
        <dbReference type="PROSITE" id="PS50113"/>
    </source>
</evidence>
<dbReference type="EC" id="2.7.13.3" evidence="2"/>
<dbReference type="PROSITE" id="PS50109">
    <property type="entry name" value="HIS_KIN"/>
    <property type="match status" value="1"/>
</dbReference>
<dbReference type="PANTHER" id="PTHR43065:SF10">
    <property type="entry name" value="PEROXIDE STRESS-ACTIVATED HISTIDINE KINASE MAK3"/>
    <property type="match status" value="1"/>
</dbReference>
<dbReference type="Gene3D" id="3.30.450.40">
    <property type="match status" value="1"/>
</dbReference>
<evidence type="ECO:0000313" key="14">
    <source>
        <dbReference type="Proteomes" id="UP000223596"/>
    </source>
</evidence>
<feature type="domain" description="PAS" evidence="11">
    <location>
        <begin position="8"/>
        <end position="59"/>
    </location>
</feature>
<evidence type="ECO:0000256" key="2">
    <source>
        <dbReference type="ARBA" id="ARBA00012438"/>
    </source>
</evidence>
<dbReference type="AlphaFoldDB" id="A0AB36THF6"/>
<dbReference type="SMART" id="SM00388">
    <property type="entry name" value="HisKA"/>
    <property type="match status" value="1"/>
</dbReference>
<name>A0AB36THF6_ACETH</name>
<dbReference type="GO" id="GO:0000155">
    <property type="term" value="F:phosphorelay sensor kinase activity"/>
    <property type="evidence" value="ECO:0007669"/>
    <property type="project" value="InterPro"/>
</dbReference>
<dbReference type="InterPro" id="IPR029016">
    <property type="entry name" value="GAF-like_dom_sf"/>
</dbReference>
<feature type="coiled-coil region" evidence="9">
    <location>
        <begin position="300"/>
        <end position="331"/>
    </location>
</feature>
<dbReference type="SUPFAM" id="SSF47384">
    <property type="entry name" value="Homodimeric domain of signal transducing histidine kinase"/>
    <property type="match status" value="1"/>
</dbReference>
<accession>A0AB36THF6</accession>
<reference evidence="13 14" key="1">
    <citation type="submission" date="2017-09" db="EMBL/GenBank/DDBJ databases">
        <title>Evaluation of Pacific Biosciences Sequencing Technology to Finishing C. thermocellum Genome Sequences.</title>
        <authorList>
            <person name="Brown S."/>
        </authorList>
    </citation>
    <scope>NUCLEOTIDE SEQUENCE [LARGE SCALE GENOMIC DNA]</scope>
    <source>
        <strain evidence="13 14">AD2</strain>
    </source>
</reference>
<dbReference type="InterPro" id="IPR005467">
    <property type="entry name" value="His_kinase_dom"/>
</dbReference>
<dbReference type="SUPFAM" id="SSF55781">
    <property type="entry name" value="GAF domain-like"/>
    <property type="match status" value="1"/>
</dbReference>
<dbReference type="CDD" id="cd00130">
    <property type="entry name" value="PAS"/>
    <property type="match status" value="1"/>
</dbReference>
<dbReference type="Gene3D" id="1.10.287.130">
    <property type="match status" value="1"/>
</dbReference>
<dbReference type="Pfam" id="PF13426">
    <property type="entry name" value="PAS_9"/>
    <property type="match status" value="1"/>
</dbReference>
<dbReference type="NCBIfam" id="TIGR00229">
    <property type="entry name" value="sensory_box"/>
    <property type="match status" value="1"/>
</dbReference>
<keyword evidence="5" id="KW-0547">Nucleotide-binding</keyword>
<dbReference type="InterPro" id="IPR000014">
    <property type="entry name" value="PAS"/>
</dbReference>
<dbReference type="Pfam" id="PF00512">
    <property type="entry name" value="HisKA"/>
    <property type="match status" value="1"/>
</dbReference>
<dbReference type="Gene3D" id="3.30.565.10">
    <property type="entry name" value="Histidine kinase-like ATPase, C-terminal domain"/>
    <property type="match status" value="1"/>
</dbReference>
<evidence type="ECO:0000256" key="7">
    <source>
        <dbReference type="ARBA" id="ARBA00022840"/>
    </source>
</evidence>
<dbReference type="CDD" id="cd00082">
    <property type="entry name" value="HisKA"/>
    <property type="match status" value="1"/>
</dbReference>
<dbReference type="RefSeq" id="WP_003517674.1">
    <property type="nucleotide sequence ID" value="NZ_CP013828.1"/>
</dbReference>
<dbReference type="GO" id="GO:0005524">
    <property type="term" value="F:ATP binding"/>
    <property type="evidence" value="ECO:0007669"/>
    <property type="project" value="UniProtKB-KW"/>
</dbReference>
<dbReference type="SMART" id="SM00387">
    <property type="entry name" value="HATPase_c"/>
    <property type="match status" value="1"/>
</dbReference>
<dbReference type="InterPro" id="IPR000700">
    <property type="entry name" value="PAS-assoc_C"/>
</dbReference>
<dbReference type="Pfam" id="PF02518">
    <property type="entry name" value="HATPase_c"/>
    <property type="match status" value="1"/>
</dbReference>
<evidence type="ECO:0000259" key="10">
    <source>
        <dbReference type="PROSITE" id="PS50109"/>
    </source>
</evidence>
<keyword evidence="3" id="KW-0597">Phosphoprotein</keyword>
<dbReference type="PRINTS" id="PR00344">
    <property type="entry name" value="BCTRLSENSOR"/>
</dbReference>
<dbReference type="PROSITE" id="PS50113">
    <property type="entry name" value="PAC"/>
    <property type="match status" value="1"/>
</dbReference>
<dbReference type="Proteomes" id="UP000223596">
    <property type="component" value="Unassembled WGS sequence"/>
</dbReference>
<comment type="catalytic activity">
    <reaction evidence="1">
        <text>ATP + protein L-histidine = ADP + protein N-phospho-L-histidine.</text>
        <dbReference type="EC" id="2.7.13.3"/>
    </reaction>
</comment>
<keyword evidence="4" id="KW-0808">Transferase</keyword>
<dbReference type="PROSITE" id="PS50112">
    <property type="entry name" value="PAS"/>
    <property type="match status" value="1"/>
</dbReference>
<sequence length="587" mass="66487">MRKNLHINENLPEDILESIVISSTEYAIIATDIHNRIIIWNKGAELIYGYSKEEMLGKQFPPDLHRKGLPNNEFLFVPNNETKSRLIDQTMYAKRKDGTFIPISITSTPRVNKNNKTLGLLILTRDITRYKLLDQFNSVLIEITHLINSSSSIDQMCSEVCNAISSFLGLPAVFICLFDRPGNFFYINAMTGLCKNCTGHTCGYHTCAKDVAENIKGCFKTYTQLTINHSPLSEHAIYEYMEAHLPGRGENFIIHIPLISDVSIMGILHIVVSEPQKTFLLKESQILSLVANEITTGIQRKRLIEEIKEYADNLEKMVKERTRELREKDAQLVQSEKLATLGEMATGIAHEINQPLGGISLITQGLILAKKRNKLTDEMLLEKLNAIIEQVDRIDKIIGHLRTFARQSDQTKTPVNIKMPLTDVFKLIGEQLKRQQISVDMDIEENLPYVLADHNRLEQVFLNLIINAKDALNEREKVQQRLVSENDADGQIVPPDKKITIKAFSDNKHVIIEITDNGIGISKSIINKIFEPFFTTKEVGKGTGIGLSISYGIVKEFNGTIEVESEEMKGSKFIIKFPIYKENSMQK</sequence>
<gene>
    <name evidence="13" type="ORF">M972_111730</name>
</gene>
<feature type="domain" description="Histidine kinase" evidence="10">
    <location>
        <begin position="347"/>
        <end position="581"/>
    </location>
</feature>
<evidence type="ECO:0000256" key="9">
    <source>
        <dbReference type="SAM" id="Coils"/>
    </source>
</evidence>
<dbReference type="InterPro" id="IPR003594">
    <property type="entry name" value="HATPase_dom"/>
</dbReference>
<evidence type="ECO:0000259" key="11">
    <source>
        <dbReference type="PROSITE" id="PS50112"/>
    </source>
</evidence>
<dbReference type="SUPFAM" id="SSF55785">
    <property type="entry name" value="PYP-like sensor domain (PAS domain)"/>
    <property type="match status" value="1"/>
</dbReference>
<dbReference type="EMBL" id="PDBW01000001">
    <property type="protein sequence ID" value="PFH02936.1"/>
    <property type="molecule type" value="Genomic_DNA"/>
</dbReference>
<dbReference type="PANTHER" id="PTHR43065">
    <property type="entry name" value="SENSOR HISTIDINE KINASE"/>
    <property type="match status" value="1"/>
</dbReference>
<evidence type="ECO:0000256" key="4">
    <source>
        <dbReference type="ARBA" id="ARBA00022679"/>
    </source>
</evidence>
<dbReference type="InterPro" id="IPR036890">
    <property type="entry name" value="HATPase_C_sf"/>
</dbReference>
<keyword evidence="9" id="KW-0175">Coiled coil</keyword>
<keyword evidence="6" id="KW-0418">Kinase</keyword>
<dbReference type="Gene3D" id="3.30.450.20">
    <property type="entry name" value="PAS domain"/>
    <property type="match status" value="1"/>
</dbReference>
<proteinExistence type="predicted"/>